<dbReference type="SUPFAM" id="SSF81383">
    <property type="entry name" value="F-box domain"/>
    <property type="match status" value="1"/>
</dbReference>
<keyword evidence="3" id="KW-1185">Reference proteome</keyword>
<dbReference type="InterPro" id="IPR001810">
    <property type="entry name" value="F-box_dom"/>
</dbReference>
<reference evidence="2 3" key="1">
    <citation type="journal article" date="2018" name="Mol. Plant">
        <title>The genome of Artemisia annua provides insight into the evolution of Asteraceae family and artemisinin biosynthesis.</title>
        <authorList>
            <person name="Shen Q."/>
            <person name="Zhang L."/>
            <person name="Liao Z."/>
            <person name="Wang S."/>
            <person name="Yan T."/>
            <person name="Shi P."/>
            <person name="Liu M."/>
            <person name="Fu X."/>
            <person name="Pan Q."/>
            <person name="Wang Y."/>
            <person name="Lv Z."/>
            <person name="Lu X."/>
            <person name="Zhang F."/>
            <person name="Jiang W."/>
            <person name="Ma Y."/>
            <person name="Chen M."/>
            <person name="Hao X."/>
            <person name="Li L."/>
            <person name="Tang Y."/>
            <person name="Lv G."/>
            <person name="Zhou Y."/>
            <person name="Sun X."/>
            <person name="Brodelius P.E."/>
            <person name="Rose J.K.C."/>
            <person name="Tang K."/>
        </authorList>
    </citation>
    <scope>NUCLEOTIDE SEQUENCE [LARGE SCALE GENOMIC DNA]</scope>
    <source>
        <strain evidence="3">cv. Huhao1</strain>
        <tissue evidence="2">Leaf</tissue>
    </source>
</reference>
<dbReference type="Pfam" id="PF07734">
    <property type="entry name" value="FBA_1"/>
    <property type="match status" value="1"/>
</dbReference>
<dbReference type="InterPro" id="IPR050796">
    <property type="entry name" value="SCF_F-box_component"/>
</dbReference>
<name>A0A2U1KIS1_ARTAN</name>
<dbReference type="InterPro" id="IPR036047">
    <property type="entry name" value="F-box-like_dom_sf"/>
</dbReference>
<dbReference type="Pfam" id="PF00646">
    <property type="entry name" value="F-box"/>
    <property type="match status" value="1"/>
</dbReference>
<evidence type="ECO:0000313" key="3">
    <source>
        <dbReference type="Proteomes" id="UP000245207"/>
    </source>
</evidence>
<dbReference type="PANTHER" id="PTHR31672:SF13">
    <property type="entry name" value="F-BOX PROTEIN CPR30-LIKE"/>
    <property type="match status" value="1"/>
</dbReference>
<protein>
    <submittedName>
        <fullName evidence="2">F-box domain-containing protein</fullName>
    </submittedName>
</protein>
<dbReference type="Proteomes" id="UP000245207">
    <property type="component" value="Unassembled WGS sequence"/>
</dbReference>
<dbReference type="InterPro" id="IPR006527">
    <property type="entry name" value="F-box-assoc_dom_typ1"/>
</dbReference>
<feature type="domain" description="F-box" evidence="1">
    <location>
        <begin position="1"/>
        <end position="47"/>
    </location>
</feature>
<evidence type="ECO:0000313" key="2">
    <source>
        <dbReference type="EMBL" id="PWA36667.1"/>
    </source>
</evidence>
<dbReference type="PROSITE" id="PS50181">
    <property type="entry name" value="FBOX"/>
    <property type="match status" value="1"/>
</dbReference>
<dbReference type="InterPro" id="IPR017451">
    <property type="entry name" value="F-box-assoc_interact_dom"/>
</dbReference>
<dbReference type="PANTHER" id="PTHR31672">
    <property type="entry name" value="BNACNNG10540D PROTEIN"/>
    <property type="match status" value="1"/>
</dbReference>
<proteinExistence type="predicted"/>
<dbReference type="AlphaFoldDB" id="A0A2U1KIS1"/>
<dbReference type="SMART" id="SM00256">
    <property type="entry name" value="FBOX"/>
    <property type="match status" value="1"/>
</dbReference>
<dbReference type="EMBL" id="PKPP01017844">
    <property type="protein sequence ID" value="PWA36667.1"/>
    <property type="molecule type" value="Genomic_DNA"/>
</dbReference>
<dbReference type="NCBIfam" id="TIGR01640">
    <property type="entry name" value="F_box_assoc_1"/>
    <property type="match status" value="1"/>
</dbReference>
<accession>A0A2U1KIS1</accession>
<gene>
    <name evidence="2" type="ORF">CTI12_AA597650</name>
</gene>
<organism evidence="2 3">
    <name type="scientific">Artemisia annua</name>
    <name type="common">Sweet wormwood</name>
    <dbReference type="NCBI Taxonomy" id="35608"/>
    <lineage>
        <taxon>Eukaryota</taxon>
        <taxon>Viridiplantae</taxon>
        <taxon>Streptophyta</taxon>
        <taxon>Embryophyta</taxon>
        <taxon>Tracheophyta</taxon>
        <taxon>Spermatophyta</taxon>
        <taxon>Magnoliopsida</taxon>
        <taxon>eudicotyledons</taxon>
        <taxon>Gunneridae</taxon>
        <taxon>Pentapetalae</taxon>
        <taxon>asterids</taxon>
        <taxon>campanulids</taxon>
        <taxon>Asterales</taxon>
        <taxon>Asteraceae</taxon>
        <taxon>Asteroideae</taxon>
        <taxon>Anthemideae</taxon>
        <taxon>Artemisiinae</taxon>
        <taxon>Artemisia</taxon>
    </lineage>
</organism>
<sequence length="373" mass="43861">MAELYFPEEILNKIVVWLPTKSLFRFKCVSKHWNTVIPNYFMKFRRCRRMILLPVQPFHAIDNTVPYDHIDHLIIKRCSPFGNVEAFKNQFPGHLMLYNPFTEESEMVPDPPLCDHTYFTYNYGLGYGTTLDELKIFIISYDRRRVNDDTCCHVFSFKDRSWSITSLWDEEYGLWYDRYQYEFIHDVGTFVDGFFYWPVIKYGFGRLLLALNIRYMIFSEIKFPPKHGLKKKKKKKITSNFLFPSIILGTLDGCLCIVCSNCSKLEVWVSKTHGFVESWEKRYTSTLVSRGNYLYKFEPFTILDDGKIVMLKIPNQVIILDILNDSDKEVNTVTTPSEISGTQAFEYMETLVSPYDICSSLEDNEYATEVDVI</sequence>
<comment type="caution">
    <text evidence="2">The sequence shown here is derived from an EMBL/GenBank/DDBJ whole genome shotgun (WGS) entry which is preliminary data.</text>
</comment>
<evidence type="ECO:0000259" key="1">
    <source>
        <dbReference type="PROSITE" id="PS50181"/>
    </source>
</evidence>
<dbReference type="Gene3D" id="1.20.1280.50">
    <property type="match status" value="1"/>
</dbReference>